<organism evidence="1 2">
    <name type="scientific">Hydrogenophaga luteola</name>
    <dbReference type="NCBI Taxonomy" id="1591122"/>
    <lineage>
        <taxon>Bacteria</taxon>
        <taxon>Pseudomonadati</taxon>
        <taxon>Pseudomonadota</taxon>
        <taxon>Betaproteobacteria</taxon>
        <taxon>Burkholderiales</taxon>
        <taxon>Comamonadaceae</taxon>
        <taxon>Hydrogenophaga</taxon>
    </lineage>
</organism>
<keyword evidence="2" id="KW-1185">Reference proteome</keyword>
<dbReference type="RefSeq" id="WP_382172848.1">
    <property type="nucleotide sequence ID" value="NZ_JBHRXX010000002.1"/>
</dbReference>
<sequence length="124" mass="14089">MSRQHSVFQGHLSTLSTLSSTLREGLGSLLGVEKVRHNDADVARIRIAMLRLHGEDGRINNPRLHQRLHHTRDAEGLWYARAELYADLCQRHNEPHAIRALESLRPMFRGTLPDSLLRSRTPGA</sequence>
<comment type="caution">
    <text evidence="1">The sequence shown here is derived from an EMBL/GenBank/DDBJ whole genome shotgun (WGS) entry which is preliminary data.</text>
</comment>
<reference evidence="2" key="1">
    <citation type="journal article" date="2019" name="Int. J. Syst. Evol. Microbiol.">
        <title>The Global Catalogue of Microorganisms (GCM) 10K type strain sequencing project: providing services to taxonomists for standard genome sequencing and annotation.</title>
        <authorList>
            <consortium name="The Broad Institute Genomics Platform"/>
            <consortium name="The Broad Institute Genome Sequencing Center for Infectious Disease"/>
            <person name="Wu L."/>
            <person name="Ma J."/>
        </authorList>
    </citation>
    <scope>NUCLEOTIDE SEQUENCE [LARGE SCALE GENOMIC DNA]</scope>
    <source>
        <strain evidence="2">KCTC 42501</strain>
    </source>
</reference>
<dbReference type="EMBL" id="JBHRXX010000002">
    <property type="protein sequence ID" value="MFC3683586.1"/>
    <property type="molecule type" value="Genomic_DNA"/>
</dbReference>
<evidence type="ECO:0000313" key="2">
    <source>
        <dbReference type="Proteomes" id="UP001595729"/>
    </source>
</evidence>
<evidence type="ECO:0000313" key="1">
    <source>
        <dbReference type="EMBL" id="MFC3683586.1"/>
    </source>
</evidence>
<proteinExistence type="predicted"/>
<accession>A0ABV7W3H6</accession>
<protein>
    <submittedName>
        <fullName evidence="1">Uncharacterized protein</fullName>
    </submittedName>
</protein>
<dbReference type="Proteomes" id="UP001595729">
    <property type="component" value="Unassembled WGS sequence"/>
</dbReference>
<gene>
    <name evidence="1" type="ORF">ACFOPI_08280</name>
</gene>
<name>A0ABV7W3H6_9BURK</name>